<name>A0A914WAY3_9BILA</name>
<sequence length="56" mass="6233">MGRKLLEAALGDLHEGGSPRIAHWLFTYTSMYRKFPSAVQEEKAMQAVPTQPIDAS</sequence>
<organism evidence="1 2">
    <name type="scientific">Plectus sambesii</name>
    <dbReference type="NCBI Taxonomy" id="2011161"/>
    <lineage>
        <taxon>Eukaryota</taxon>
        <taxon>Metazoa</taxon>
        <taxon>Ecdysozoa</taxon>
        <taxon>Nematoda</taxon>
        <taxon>Chromadorea</taxon>
        <taxon>Plectida</taxon>
        <taxon>Plectina</taxon>
        <taxon>Plectoidea</taxon>
        <taxon>Plectidae</taxon>
        <taxon>Plectus</taxon>
    </lineage>
</organism>
<dbReference type="AlphaFoldDB" id="A0A914WAY3"/>
<keyword evidence="1" id="KW-1185">Reference proteome</keyword>
<reference evidence="2" key="1">
    <citation type="submission" date="2022-11" db="UniProtKB">
        <authorList>
            <consortium name="WormBaseParasite"/>
        </authorList>
    </citation>
    <scope>IDENTIFICATION</scope>
</reference>
<proteinExistence type="predicted"/>
<dbReference type="WBParaSite" id="PSAMB.scaffold3598size17641.g22037.t1">
    <property type="protein sequence ID" value="PSAMB.scaffold3598size17641.g22037.t1"/>
    <property type="gene ID" value="PSAMB.scaffold3598size17641.g22037"/>
</dbReference>
<protein>
    <submittedName>
        <fullName evidence="2">Uncharacterized protein</fullName>
    </submittedName>
</protein>
<evidence type="ECO:0000313" key="1">
    <source>
        <dbReference type="Proteomes" id="UP000887566"/>
    </source>
</evidence>
<dbReference type="Proteomes" id="UP000887566">
    <property type="component" value="Unplaced"/>
</dbReference>
<accession>A0A914WAY3</accession>
<evidence type="ECO:0000313" key="2">
    <source>
        <dbReference type="WBParaSite" id="PSAMB.scaffold3598size17641.g22037.t1"/>
    </source>
</evidence>